<dbReference type="Proteomes" id="UP000295258">
    <property type="component" value="Unassembled WGS sequence"/>
</dbReference>
<accession>A0A4R4U1W7</accession>
<organism evidence="1 2">
    <name type="scientific">Nonomuraea deserti</name>
    <dbReference type="NCBI Taxonomy" id="1848322"/>
    <lineage>
        <taxon>Bacteria</taxon>
        <taxon>Bacillati</taxon>
        <taxon>Actinomycetota</taxon>
        <taxon>Actinomycetes</taxon>
        <taxon>Streptosporangiales</taxon>
        <taxon>Streptosporangiaceae</taxon>
        <taxon>Nonomuraea</taxon>
    </lineage>
</organism>
<keyword evidence="2" id="KW-1185">Reference proteome</keyword>
<name>A0A4R4U1W7_9ACTN</name>
<dbReference type="EMBL" id="SMKO01000329">
    <property type="protein sequence ID" value="TDC84760.1"/>
    <property type="molecule type" value="Genomic_DNA"/>
</dbReference>
<protein>
    <submittedName>
        <fullName evidence="1">Uncharacterized protein</fullName>
    </submittedName>
</protein>
<sequence length="159" mass="17530">MVLAFALVTSLATGCRSEFFPSESGAAPELVADLRGTGRVLATTTTERYWDGHTEITDILVLDVGGSSFRDGLDKALGILRARGWEAEDPPHLWRTRLESDKWDGAWIAVEPLMNYEVATSEGFDEQLDTSNATLFKRLIKRNTSGHLVVVEAHPDPDN</sequence>
<gene>
    <name evidence="1" type="ORF">E1292_49215</name>
</gene>
<evidence type="ECO:0000313" key="1">
    <source>
        <dbReference type="EMBL" id="TDC84760.1"/>
    </source>
</evidence>
<dbReference type="RefSeq" id="WP_132606695.1">
    <property type="nucleotide sequence ID" value="NZ_SMKO01000329.1"/>
</dbReference>
<reference evidence="1 2" key="1">
    <citation type="submission" date="2019-03" db="EMBL/GenBank/DDBJ databases">
        <title>Draft genome sequences of novel Actinobacteria.</title>
        <authorList>
            <person name="Sahin N."/>
            <person name="Ay H."/>
            <person name="Saygin H."/>
        </authorList>
    </citation>
    <scope>NUCLEOTIDE SEQUENCE [LARGE SCALE GENOMIC DNA]</scope>
    <source>
        <strain evidence="1 2">KC310</strain>
    </source>
</reference>
<proteinExistence type="predicted"/>
<dbReference type="AlphaFoldDB" id="A0A4R4U1W7"/>
<evidence type="ECO:0000313" key="2">
    <source>
        <dbReference type="Proteomes" id="UP000295258"/>
    </source>
</evidence>
<comment type="caution">
    <text evidence="1">The sequence shown here is derived from an EMBL/GenBank/DDBJ whole genome shotgun (WGS) entry which is preliminary data.</text>
</comment>